<dbReference type="AlphaFoldDB" id="A0A919JFJ2"/>
<dbReference type="InterPro" id="IPR016181">
    <property type="entry name" value="Acyl_CoA_acyltransferase"/>
</dbReference>
<accession>A0A919JFJ2</accession>
<dbReference type="Proteomes" id="UP000647172">
    <property type="component" value="Unassembled WGS sequence"/>
</dbReference>
<feature type="domain" description="N-acetyltransferase" evidence="1">
    <location>
        <begin position="96"/>
        <end position="225"/>
    </location>
</feature>
<comment type="caution">
    <text evidence="2">The sequence shown here is derived from an EMBL/GenBank/DDBJ whole genome shotgun (WGS) entry which is preliminary data.</text>
</comment>
<sequence length="225" mass="23260">MHVLDNPAWSALTGTQAGLAERHGRSARYRPDVSPFAAVDDPADPAAWHDLAALATSGYQPLLAAPGLTAAPGWTRAGGTPGVQLVGAGVRGAADPEAVVLTAADLPEMLDLAALTRPGPFGRRTPELGTYLGIRRGGQLVAMAGERMRPAGHTEISAVCTDPAYRGAGLASRLIAAVVAGIRARDEVPFLHAADANTGAVRLYAELGFTVRTPIVFGAYRPTPL</sequence>
<dbReference type="Gene3D" id="3.40.630.30">
    <property type="match status" value="1"/>
</dbReference>
<dbReference type="CDD" id="cd04301">
    <property type="entry name" value="NAT_SF"/>
    <property type="match status" value="1"/>
</dbReference>
<dbReference type="Pfam" id="PF08445">
    <property type="entry name" value="FR47"/>
    <property type="match status" value="1"/>
</dbReference>
<dbReference type="InterPro" id="IPR013653">
    <property type="entry name" value="GCN5-like_dom"/>
</dbReference>
<dbReference type="PROSITE" id="PS51186">
    <property type="entry name" value="GNAT"/>
    <property type="match status" value="1"/>
</dbReference>
<dbReference type="RefSeq" id="WP_203767295.1">
    <property type="nucleotide sequence ID" value="NZ_BAAAYJ010000057.1"/>
</dbReference>
<keyword evidence="3" id="KW-1185">Reference proteome</keyword>
<proteinExistence type="predicted"/>
<evidence type="ECO:0000259" key="1">
    <source>
        <dbReference type="PROSITE" id="PS51186"/>
    </source>
</evidence>
<organism evidence="2 3">
    <name type="scientific">Actinoplanes nipponensis</name>
    <dbReference type="NCBI Taxonomy" id="135950"/>
    <lineage>
        <taxon>Bacteria</taxon>
        <taxon>Bacillati</taxon>
        <taxon>Actinomycetota</taxon>
        <taxon>Actinomycetes</taxon>
        <taxon>Micromonosporales</taxon>
        <taxon>Micromonosporaceae</taxon>
        <taxon>Actinoplanes</taxon>
    </lineage>
</organism>
<gene>
    <name evidence="2" type="ORF">Ani05nite_21360</name>
</gene>
<dbReference type="InterPro" id="IPR000182">
    <property type="entry name" value="GNAT_dom"/>
</dbReference>
<dbReference type="EMBL" id="BOMQ01000026">
    <property type="protein sequence ID" value="GIE48602.1"/>
    <property type="molecule type" value="Genomic_DNA"/>
</dbReference>
<reference evidence="2" key="1">
    <citation type="submission" date="2021-01" db="EMBL/GenBank/DDBJ databases">
        <title>Whole genome shotgun sequence of Actinoplanes nipponensis NBRC 14063.</title>
        <authorList>
            <person name="Komaki H."/>
            <person name="Tamura T."/>
        </authorList>
    </citation>
    <scope>NUCLEOTIDE SEQUENCE</scope>
    <source>
        <strain evidence="2">NBRC 14063</strain>
    </source>
</reference>
<dbReference type="GO" id="GO:0016747">
    <property type="term" value="F:acyltransferase activity, transferring groups other than amino-acyl groups"/>
    <property type="evidence" value="ECO:0007669"/>
    <property type="project" value="InterPro"/>
</dbReference>
<protein>
    <recommendedName>
        <fullName evidence="1">N-acetyltransferase domain-containing protein</fullName>
    </recommendedName>
</protein>
<evidence type="ECO:0000313" key="2">
    <source>
        <dbReference type="EMBL" id="GIE48602.1"/>
    </source>
</evidence>
<evidence type="ECO:0000313" key="3">
    <source>
        <dbReference type="Proteomes" id="UP000647172"/>
    </source>
</evidence>
<dbReference type="SUPFAM" id="SSF55729">
    <property type="entry name" value="Acyl-CoA N-acyltransferases (Nat)"/>
    <property type="match status" value="1"/>
</dbReference>
<name>A0A919JFJ2_9ACTN</name>